<dbReference type="InterPro" id="IPR016181">
    <property type="entry name" value="Acyl_CoA_acyltransferase"/>
</dbReference>
<proteinExistence type="predicted"/>
<evidence type="ECO:0000313" key="2">
    <source>
        <dbReference type="EMBL" id="TWI36770.1"/>
    </source>
</evidence>
<dbReference type="GO" id="GO:0016747">
    <property type="term" value="F:acyltransferase activity, transferring groups other than amino-acyl groups"/>
    <property type="evidence" value="ECO:0007669"/>
    <property type="project" value="InterPro"/>
</dbReference>
<dbReference type="EMBL" id="VLKU01000002">
    <property type="protein sequence ID" value="TWI36770.1"/>
    <property type="molecule type" value="Genomic_DNA"/>
</dbReference>
<name>A0A562NXP2_9RHOB</name>
<dbReference type="Pfam" id="PF00583">
    <property type="entry name" value="Acetyltransf_1"/>
    <property type="match status" value="1"/>
</dbReference>
<protein>
    <submittedName>
        <fullName evidence="2">Acetyltransferase (GNAT) family protein</fullName>
    </submittedName>
</protein>
<keyword evidence="2" id="KW-0808">Transferase</keyword>
<dbReference type="CDD" id="cd04301">
    <property type="entry name" value="NAT_SF"/>
    <property type="match status" value="1"/>
</dbReference>
<sequence>MIRLQPIGHKDRDRVNHIAVLPEQEPFCGSIAQHFDDPRPNFDFHVVLRDDQPVGFFKIDRDYRAEYPFALPDELGLRGVMIDRREQGKGTGKAAMAALLPYLSQQYPQASSVALTVNEVNPLARAVYLAAGFIDTGEMFHGGRISAQHIMRLALKG</sequence>
<keyword evidence="3" id="KW-1185">Reference proteome</keyword>
<reference evidence="2 3" key="1">
    <citation type="journal article" date="2015" name="Stand. Genomic Sci.">
        <title>Genomic Encyclopedia of Bacterial and Archaeal Type Strains, Phase III: the genomes of soil and plant-associated and newly described type strains.</title>
        <authorList>
            <person name="Whitman W.B."/>
            <person name="Woyke T."/>
            <person name="Klenk H.P."/>
            <person name="Zhou Y."/>
            <person name="Lilburn T.G."/>
            <person name="Beck B.J."/>
            <person name="De Vos P."/>
            <person name="Vandamme P."/>
            <person name="Eisen J.A."/>
            <person name="Garrity G."/>
            <person name="Hugenholtz P."/>
            <person name="Kyrpides N.C."/>
        </authorList>
    </citation>
    <scope>NUCLEOTIDE SEQUENCE [LARGE SCALE GENOMIC DNA]</scope>
    <source>
        <strain evidence="2 3">CGMCC 1.5364</strain>
    </source>
</reference>
<dbReference type="RefSeq" id="WP_145396203.1">
    <property type="nucleotide sequence ID" value="NZ_VLKU01000002.1"/>
</dbReference>
<evidence type="ECO:0000259" key="1">
    <source>
        <dbReference type="PROSITE" id="PS51186"/>
    </source>
</evidence>
<organism evidence="2 3">
    <name type="scientific">Paracoccus sulfuroxidans</name>
    <dbReference type="NCBI Taxonomy" id="384678"/>
    <lineage>
        <taxon>Bacteria</taxon>
        <taxon>Pseudomonadati</taxon>
        <taxon>Pseudomonadota</taxon>
        <taxon>Alphaproteobacteria</taxon>
        <taxon>Rhodobacterales</taxon>
        <taxon>Paracoccaceae</taxon>
        <taxon>Paracoccus</taxon>
    </lineage>
</organism>
<dbReference type="InterPro" id="IPR000182">
    <property type="entry name" value="GNAT_dom"/>
</dbReference>
<evidence type="ECO:0000313" key="3">
    <source>
        <dbReference type="Proteomes" id="UP000316225"/>
    </source>
</evidence>
<accession>A0A562NXP2</accession>
<dbReference type="Gene3D" id="3.40.630.30">
    <property type="match status" value="1"/>
</dbReference>
<dbReference type="Proteomes" id="UP000316225">
    <property type="component" value="Unassembled WGS sequence"/>
</dbReference>
<gene>
    <name evidence="2" type="ORF">IQ24_00553</name>
</gene>
<feature type="domain" description="N-acetyltransferase" evidence="1">
    <location>
        <begin position="2"/>
        <end position="156"/>
    </location>
</feature>
<dbReference type="OrthoDB" id="8304386at2"/>
<dbReference type="SUPFAM" id="SSF55729">
    <property type="entry name" value="Acyl-CoA N-acyltransferases (Nat)"/>
    <property type="match status" value="1"/>
</dbReference>
<dbReference type="PROSITE" id="PS51186">
    <property type="entry name" value="GNAT"/>
    <property type="match status" value="1"/>
</dbReference>
<dbReference type="AlphaFoldDB" id="A0A562NXP2"/>
<comment type="caution">
    <text evidence="2">The sequence shown here is derived from an EMBL/GenBank/DDBJ whole genome shotgun (WGS) entry which is preliminary data.</text>
</comment>